<proteinExistence type="predicted"/>
<organism evidence="2 3">
    <name type="scientific">Saccharomycopsis crataegensis</name>
    <dbReference type="NCBI Taxonomy" id="43959"/>
    <lineage>
        <taxon>Eukaryota</taxon>
        <taxon>Fungi</taxon>
        <taxon>Dikarya</taxon>
        <taxon>Ascomycota</taxon>
        <taxon>Saccharomycotina</taxon>
        <taxon>Saccharomycetes</taxon>
        <taxon>Saccharomycopsidaceae</taxon>
        <taxon>Saccharomycopsis</taxon>
    </lineage>
</organism>
<evidence type="ECO:0000313" key="3">
    <source>
        <dbReference type="Proteomes" id="UP001360560"/>
    </source>
</evidence>
<dbReference type="Proteomes" id="UP001360560">
    <property type="component" value="Unassembled WGS sequence"/>
</dbReference>
<feature type="domain" description="F-box" evidence="1">
    <location>
        <begin position="89"/>
        <end position="134"/>
    </location>
</feature>
<comment type="caution">
    <text evidence="2">The sequence shown here is derived from an EMBL/GenBank/DDBJ whole genome shotgun (WGS) entry which is preliminary data.</text>
</comment>
<protein>
    <recommendedName>
        <fullName evidence="1">F-box domain-containing protein</fullName>
    </recommendedName>
</protein>
<sequence length="724" mass="83150">MTYLNAPMGYFGNPMPDTNNLIDYSYTYRENGYMSSSSSSLQSFARSPINNVIYSSHNSSSYCCSNNNSRVSSYKSIHYDPTPDDRFATFKLLKLPTEIIVKITHVLDQNDCLSLSQCCLYLYTIVKPRIWNFIIVDLNYSEFNREMINMVKSYNPDYSPTFIKTSFRLRSLFNILKKSSLPASKKSDYETNHIKEESYEKLIKRFHLINIPQDFLDYELKGFISSGVFKYLPELEDIIFNIKLSSFPLSNYANNFKSQTIKSLSISLDLASDDVSTYTTPGLARSEYEGLFPFQQLEKLSLSLNFDNNHHNSLILYYVIKSLVASGNNFKTFKVLEVHNNSNLFNSDTTLSNILINNQPRISNDSDNLIDVHILTNLFAPIIESNLTMESLVKLSLSGFLVIPSQAYLLLNCINLSNLRILKLLNLAEFQCVNSVVPNSNDYFTNNRDVLLSKLKPGFLDILSRGSTKNSKIEGNKLINLLDLEVDYKECLKDSVLSFVSRLPIKSKLQNLVITIRWNMKACRSTTDLSSYANDLLDILSNGFKKLNKLSLDIKREIKTSFNINAITNNMVERELVDKNAFLKHLRLFKQLTSLRIFCHSLDDSFIHHLLTNDNISLSNLQCLDIFGPGAGGKPNMALQVTHVGIYDDWFKVQHIAVHLSKKNLVNLKFIRINNCLFEVKRVLTKDMMHGNNNYWQDIEIVPREACDDWFDNTVKSKYRFFDI</sequence>
<dbReference type="GeneID" id="90071778"/>
<dbReference type="EMBL" id="BTFZ01000002">
    <property type="protein sequence ID" value="GMM33799.1"/>
    <property type="molecule type" value="Genomic_DNA"/>
</dbReference>
<reference evidence="2 3" key="1">
    <citation type="journal article" date="2023" name="Elife">
        <title>Identification of key yeast species and microbe-microbe interactions impacting larval growth of Drosophila in the wild.</title>
        <authorList>
            <person name="Mure A."/>
            <person name="Sugiura Y."/>
            <person name="Maeda R."/>
            <person name="Honda K."/>
            <person name="Sakurai N."/>
            <person name="Takahashi Y."/>
            <person name="Watada M."/>
            <person name="Katoh T."/>
            <person name="Gotoh A."/>
            <person name="Gotoh Y."/>
            <person name="Taniguchi I."/>
            <person name="Nakamura K."/>
            <person name="Hayashi T."/>
            <person name="Katayama T."/>
            <person name="Uemura T."/>
            <person name="Hattori Y."/>
        </authorList>
    </citation>
    <scope>NUCLEOTIDE SEQUENCE [LARGE SCALE GENOMIC DNA]</scope>
    <source>
        <strain evidence="2 3">SC-9</strain>
    </source>
</reference>
<keyword evidence="3" id="KW-1185">Reference proteome</keyword>
<name>A0AAV5QGK5_9ASCO</name>
<dbReference type="RefSeq" id="XP_064850799.1">
    <property type="nucleotide sequence ID" value="XM_064994727.1"/>
</dbReference>
<dbReference type="AlphaFoldDB" id="A0AAV5QGK5"/>
<dbReference type="InterPro" id="IPR001810">
    <property type="entry name" value="F-box_dom"/>
</dbReference>
<gene>
    <name evidence="2" type="ORF">DASC09_011240</name>
</gene>
<evidence type="ECO:0000259" key="1">
    <source>
        <dbReference type="PROSITE" id="PS50181"/>
    </source>
</evidence>
<accession>A0AAV5QGK5</accession>
<dbReference type="PROSITE" id="PS50181">
    <property type="entry name" value="FBOX"/>
    <property type="match status" value="1"/>
</dbReference>
<evidence type="ECO:0000313" key="2">
    <source>
        <dbReference type="EMBL" id="GMM33799.1"/>
    </source>
</evidence>